<keyword evidence="6" id="KW-1133">Transmembrane helix</keyword>
<sequence>MSSISAAHSNSLISYSLPPGKILPLLFHDLSKEKLHLFYRDISIPYVLCYAHALHHIFIRRRKDIRMRRLGDLARVASLLTIFAMLLTACGSTGGTTSGSNGNTSSNSQSAKKVALVTDIGGLNDNGFNHLSYTGYSKAKAQYGFPEKVIQTQSQNDYVTNLTLAAQSSDLVIVVGFLMNTPLDQVAKQFPNKKFATVDGCATAAGASNCESLPNVAPLLFKEQEAGCLVGAIAGQMELDGKAKIPQLLGKNTVGVVGGQSIPPVNRYAAGFKYCAQKVDPNINVLINYSQDFTNPAKCKDVALSQINQHQADIIFQLAGGCGVGALDAADQKGVFGIGGDADQSYLHASVITSAMKRVDTAVYDTIRDFEDGKFTNNPPKFDLAHDGVGYAPPSKDVPADAKQKAEEFAAQIKSGALVPPENIP</sequence>
<feature type="transmembrane region" description="Helical" evidence="6">
    <location>
        <begin position="70"/>
        <end position="89"/>
    </location>
</feature>
<dbReference type="Gene3D" id="3.40.50.2300">
    <property type="match status" value="2"/>
</dbReference>
<dbReference type="InterPro" id="IPR050957">
    <property type="entry name" value="BMP_lipoprotein"/>
</dbReference>
<keyword evidence="5" id="KW-0449">Lipoprotein</keyword>
<keyword evidence="4 6" id="KW-0472">Membrane</keyword>
<evidence type="ECO:0000313" key="9">
    <source>
        <dbReference type="Proteomes" id="UP000290365"/>
    </source>
</evidence>
<evidence type="ECO:0000256" key="4">
    <source>
        <dbReference type="ARBA" id="ARBA00023136"/>
    </source>
</evidence>
<proteinExistence type="predicted"/>
<evidence type="ECO:0000256" key="2">
    <source>
        <dbReference type="ARBA" id="ARBA00022475"/>
    </source>
</evidence>
<feature type="transmembrane region" description="Helical" evidence="6">
    <location>
        <begin position="37"/>
        <end position="58"/>
    </location>
</feature>
<gene>
    <name evidence="8" type="ORF">EPA93_32650</name>
</gene>
<evidence type="ECO:0000256" key="1">
    <source>
        <dbReference type="ARBA" id="ARBA00004236"/>
    </source>
</evidence>
<dbReference type="PANTHER" id="PTHR34296:SF2">
    <property type="entry name" value="ABC TRANSPORTER GUANOSINE-BINDING PROTEIN NUPN"/>
    <property type="match status" value="1"/>
</dbReference>
<reference evidence="8 9" key="1">
    <citation type="submission" date="2019-01" db="EMBL/GenBank/DDBJ databases">
        <title>Ktedonosporobacter rubrisoli SCAWS-G2.</title>
        <authorList>
            <person name="Huang Y."/>
            <person name="Yan B."/>
        </authorList>
    </citation>
    <scope>NUCLEOTIDE SEQUENCE [LARGE SCALE GENOMIC DNA]</scope>
    <source>
        <strain evidence="8 9">SCAWS-G2</strain>
    </source>
</reference>
<evidence type="ECO:0000256" key="5">
    <source>
        <dbReference type="ARBA" id="ARBA00023288"/>
    </source>
</evidence>
<dbReference type="OrthoDB" id="9769871at2"/>
<dbReference type="Pfam" id="PF02608">
    <property type="entry name" value="Bmp"/>
    <property type="match status" value="1"/>
</dbReference>
<dbReference type="EMBL" id="CP035758">
    <property type="protein sequence ID" value="QBD80469.1"/>
    <property type="molecule type" value="Genomic_DNA"/>
</dbReference>
<comment type="subcellular location">
    <subcellularLocation>
        <location evidence="1">Cell membrane</location>
    </subcellularLocation>
</comment>
<dbReference type="InterPro" id="IPR003760">
    <property type="entry name" value="PnrA-like"/>
</dbReference>
<keyword evidence="2" id="KW-1003">Cell membrane</keyword>
<dbReference type="CDD" id="cd06354">
    <property type="entry name" value="PBP1_PrnA-like"/>
    <property type="match status" value="1"/>
</dbReference>
<keyword evidence="6" id="KW-0812">Transmembrane</keyword>
<keyword evidence="9" id="KW-1185">Reference proteome</keyword>
<feature type="domain" description="ABC transporter substrate-binding protein PnrA-like" evidence="7">
    <location>
        <begin position="113"/>
        <end position="412"/>
    </location>
</feature>
<dbReference type="GO" id="GO:0005886">
    <property type="term" value="C:plasma membrane"/>
    <property type="evidence" value="ECO:0007669"/>
    <property type="project" value="UniProtKB-SubCell"/>
</dbReference>
<accession>A0A4P6JXI9</accession>
<evidence type="ECO:0000313" key="8">
    <source>
        <dbReference type="EMBL" id="QBD80469.1"/>
    </source>
</evidence>
<organism evidence="8 9">
    <name type="scientific">Ktedonosporobacter rubrisoli</name>
    <dbReference type="NCBI Taxonomy" id="2509675"/>
    <lineage>
        <taxon>Bacteria</taxon>
        <taxon>Bacillati</taxon>
        <taxon>Chloroflexota</taxon>
        <taxon>Ktedonobacteria</taxon>
        <taxon>Ktedonobacterales</taxon>
        <taxon>Ktedonosporobacteraceae</taxon>
        <taxon>Ktedonosporobacter</taxon>
    </lineage>
</organism>
<name>A0A4P6JXI9_KTERU</name>
<evidence type="ECO:0000256" key="6">
    <source>
        <dbReference type="SAM" id="Phobius"/>
    </source>
</evidence>
<dbReference type="KEGG" id="kbs:EPA93_32650"/>
<evidence type="ECO:0000256" key="3">
    <source>
        <dbReference type="ARBA" id="ARBA00022729"/>
    </source>
</evidence>
<keyword evidence="3" id="KW-0732">Signal</keyword>
<protein>
    <submittedName>
        <fullName evidence="8">BMP family ABC transporter substrate-binding protein</fullName>
    </submittedName>
</protein>
<dbReference type="AlphaFoldDB" id="A0A4P6JXI9"/>
<dbReference type="Proteomes" id="UP000290365">
    <property type="component" value="Chromosome"/>
</dbReference>
<dbReference type="PANTHER" id="PTHR34296">
    <property type="entry name" value="TRANSCRIPTIONAL ACTIVATOR PROTEIN MED"/>
    <property type="match status" value="1"/>
</dbReference>
<evidence type="ECO:0000259" key="7">
    <source>
        <dbReference type="Pfam" id="PF02608"/>
    </source>
</evidence>